<evidence type="ECO:0000256" key="10">
    <source>
        <dbReference type="ARBA" id="ARBA00022833"/>
    </source>
</evidence>
<organism evidence="17 18">
    <name type="scientific">Zostera marina</name>
    <name type="common">Eelgrass</name>
    <dbReference type="NCBI Taxonomy" id="29655"/>
    <lineage>
        <taxon>Eukaryota</taxon>
        <taxon>Viridiplantae</taxon>
        <taxon>Streptophyta</taxon>
        <taxon>Embryophyta</taxon>
        <taxon>Tracheophyta</taxon>
        <taxon>Spermatophyta</taxon>
        <taxon>Magnoliopsida</taxon>
        <taxon>Liliopsida</taxon>
        <taxon>Zosteraceae</taxon>
        <taxon>Zostera</taxon>
    </lineage>
</organism>
<dbReference type="EMBL" id="LFYR01002048">
    <property type="protein sequence ID" value="KMZ57611.1"/>
    <property type="molecule type" value="Genomic_DNA"/>
</dbReference>
<dbReference type="InterPro" id="IPR044600">
    <property type="entry name" value="ATL1/ATL16-like"/>
</dbReference>
<keyword evidence="5" id="KW-0808">Transferase</keyword>
<gene>
    <name evidence="17" type="ORF">ZOSMA_84G00490</name>
</gene>
<dbReference type="Pfam" id="PF13639">
    <property type="entry name" value="zf-RING_2"/>
    <property type="match status" value="1"/>
</dbReference>
<feature type="compositionally biased region" description="Low complexity" evidence="14">
    <location>
        <begin position="218"/>
        <end position="237"/>
    </location>
</feature>
<dbReference type="SUPFAM" id="SSF57850">
    <property type="entry name" value="RING/U-box"/>
    <property type="match status" value="1"/>
</dbReference>
<dbReference type="PANTHER" id="PTHR46913">
    <property type="entry name" value="RING-H2 FINGER PROTEIN ATL16"/>
    <property type="match status" value="1"/>
</dbReference>
<dbReference type="PROSITE" id="PS50089">
    <property type="entry name" value="ZF_RING_2"/>
    <property type="match status" value="1"/>
</dbReference>
<comment type="catalytic activity">
    <reaction evidence="1">
        <text>S-ubiquitinyl-[E2 ubiquitin-conjugating enzyme]-L-cysteine + [acceptor protein]-L-lysine = [E2 ubiquitin-conjugating enzyme]-L-cysteine + N(6)-ubiquitinyl-[acceptor protein]-L-lysine.</text>
        <dbReference type="EC" id="2.3.2.27"/>
    </reaction>
</comment>
<dbReference type="STRING" id="29655.A0A0K9NLJ5"/>
<dbReference type="InterPro" id="IPR001841">
    <property type="entry name" value="Znf_RING"/>
</dbReference>
<keyword evidence="8 13" id="KW-0863">Zinc-finger</keyword>
<evidence type="ECO:0000256" key="8">
    <source>
        <dbReference type="ARBA" id="ARBA00022771"/>
    </source>
</evidence>
<dbReference type="OrthoDB" id="8062037at2759"/>
<dbReference type="GO" id="GO:0061630">
    <property type="term" value="F:ubiquitin protein ligase activity"/>
    <property type="evidence" value="ECO:0007669"/>
    <property type="project" value="UniProtKB-EC"/>
</dbReference>
<dbReference type="GO" id="GO:0016020">
    <property type="term" value="C:membrane"/>
    <property type="evidence" value="ECO:0007669"/>
    <property type="project" value="UniProtKB-SubCell"/>
</dbReference>
<comment type="pathway">
    <text evidence="3">Protein modification; protein ubiquitination.</text>
</comment>
<evidence type="ECO:0000256" key="4">
    <source>
        <dbReference type="ARBA" id="ARBA00012483"/>
    </source>
</evidence>
<keyword evidence="6 15" id="KW-0812">Transmembrane</keyword>
<name>A0A0K9NLJ5_ZOSMR</name>
<reference evidence="18" key="1">
    <citation type="journal article" date="2016" name="Nature">
        <title>The genome of the seagrass Zostera marina reveals angiosperm adaptation to the sea.</title>
        <authorList>
            <person name="Olsen J.L."/>
            <person name="Rouze P."/>
            <person name="Verhelst B."/>
            <person name="Lin Y.-C."/>
            <person name="Bayer T."/>
            <person name="Collen J."/>
            <person name="Dattolo E."/>
            <person name="De Paoli E."/>
            <person name="Dittami S."/>
            <person name="Maumus F."/>
            <person name="Michel G."/>
            <person name="Kersting A."/>
            <person name="Lauritano C."/>
            <person name="Lohaus R."/>
            <person name="Toepel M."/>
            <person name="Tonon T."/>
            <person name="Vanneste K."/>
            <person name="Amirebrahimi M."/>
            <person name="Brakel J."/>
            <person name="Bostroem C."/>
            <person name="Chovatia M."/>
            <person name="Grimwood J."/>
            <person name="Jenkins J.W."/>
            <person name="Jueterbock A."/>
            <person name="Mraz A."/>
            <person name="Stam W.T."/>
            <person name="Tice H."/>
            <person name="Bornberg-Bauer E."/>
            <person name="Green P.J."/>
            <person name="Pearson G.A."/>
            <person name="Procaccini G."/>
            <person name="Duarte C.M."/>
            <person name="Schmutz J."/>
            <person name="Reusch T.B.H."/>
            <person name="Van de Peer Y."/>
        </authorList>
    </citation>
    <scope>NUCLEOTIDE SEQUENCE [LARGE SCALE GENOMIC DNA]</scope>
    <source>
        <strain evidence="18">cv. Finnish</strain>
    </source>
</reference>
<feature type="region of interest" description="Disordered" evidence="14">
    <location>
        <begin position="153"/>
        <end position="178"/>
    </location>
</feature>
<keyword evidence="10" id="KW-0862">Zinc</keyword>
<evidence type="ECO:0000313" key="18">
    <source>
        <dbReference type="Proteomes" id="UP000036987"/>
    </source>
</evidence>
<keyword evidence="18" id="KW-1185">Reference proteome</keyword>
<sequence>MLNILVVAIIFFFSVSVFVIFLHFYAKCFWDVRRPPGVHARRRIVVFEATNHEECSTSKGLDPSVIRSLKTVVYKSTDADRLDCAVCLSDFEDDETMLLLPQCNHGFHVDCINMWFFSHSTCPLCRNTVVSDGISSIHNNNNIASTEMSENMSSILGRGNSDTDGIDGAPSTSREEGVLMIDIPRRVVSEDDFKSPSSLVGTPMSALRRFLSREKKPSSSSSSPLPPNASNSCCSSPRGGDIEQGHKFDL</sequence>
<evidence type="ECO:0000256" key="2">
    <source>
        <dbReference type="ARBA" id="ARBA00004167"/>
    </source>
</evidence>
<comment type="caution">
    <text evidence="17">The sequence shown here is derived from an EMBL/GenBank/DDBJ whole genome shotgun (WGS) entry which is preliminary data.</text>
</comment>
<evidence type="ECO:0000256" key="11">
    <source>
        <dbReference type="ARBA" id="ARBA00022989"/>
    </source>
</evidence>
<feature type="domain" description="RING-type" evidence="16">
    <location>
        <begin position="84"/>
        <end position="126"/>
    </location>
</feature>
<evidence type="ECO:0000256" key="9">
    <source>
        <dbReference type="ARBA" id="ARBA00022786"/>
    </source>
</evidence>
<evidence type="ECO:0000256" key="14">
    <source>
        <dbReference type="SAM" id="MobiDB-lite"/>
    </source>
</evidence>
<dbReference type="SMART" id="SM00184">
    <property type="entry name" value="RING"/>
    <property type="match status" value="1"/>
</dbReference>
<dbReference type="AlphaFoldDB" id="A0A0K9NLJ5"/>
<evidence type="ECO:0000256" key="3">
    <source>
        <dbReference type="ARBA" id="ARBA00004906"/>
    </source>
</evidence>
<feature type="compositionally biased region" description="Basic and acidic residues" evidence="14">
    <location>
        <begin position="240"/>
        <end position="250"/>
    </location>
</feature>
<dbReference type="FunFam" id="3.30.40.10:FF:000187">
    <property type="entry name" value="E3 ubiquitin-protein ligase ATL6"/>
    <property type="match status" value="1"/>
</dbReference>
<evidence type="ECO:0000256" key="12">
    <source>
        <dbReference type="ARBA" id="ARBA00023136"/>
    </source>
</evidence>
<dbReference type="Gene3D" id="3.30.40.10">
    <property type="entry name" value="Zinc/RING finger domain, C3HC4 (zinc finger)"/>
    <property type="match status" value="1"/>
</dbReference>
<evidence type="ECO:0000259" key="16">
    <source>
        <dbReference type="PROSITE" id="PS50089"/>
    </source>
</evidence>
<comment type="subcellular location">
    <subcellularLocation>
        <location evidence="2">Membrane</location>
        <topology evidence="2">Single-pass membrane protein</topology>
    </subcellularLocation>
</comment>
<proteinExistence type="predicted"/>
<evidence type="ECO:0000256" key="5">
    <source>
        <dbReference type="ARBA" id="ARBA00022679"/>
    </source>
</evidence>
<evidence type="ECO:0000256" key="6">
    <source>
        <dbReference type="ARBA" id="ARBA00022692"/>
    </source>
</evidence>
<evidence type="ECO:0000256" key="1">
    <source>
        <dbReference type="ARBA" id="ARBA00000900"/>
    </source>
</evidence>
<protein>
    <recommendedName>
        <fullName evidence="4">RING-type E3 ubiquitin transferase</fullName>
        <ecNumber evidence="4">2.3.2.27</ecNumber>
    </recommendedName>
</protein>
<dbReference type="OMA" id="ERVEYCS"/>
<keyword evidence="7" id="KW-0479">Metal-binding</keyword>
<dbReference type="Proteomes" id="UP000036987">
    <property type="component" value="Unassembled WGS sequence"/>
</dbReference>
<keyword evidence="11 15" id="KW-1133">Transmembrane helix</keyword>
<keyword evidence="12 15" id="KW-0472">Membrane</keyword>
<dbReference type="CDD" id="cd16461">
    <property type="entry name" value="RING-H2_EL5-like"/>
    <property type="match status" value="1"/>
</dbReference>
<dbReference type="GO" id="GO:0016567">
    <property type="term" value="P:protein ubiquitination"/>
    <property type="evidence" value="ECO:0000318"/>
    <property type="project" value="GO_Central"/>
</dbReference>
<feature type="region of interest" description="Disordered" evidence="14">
    <location>
        <begin position="192"/>
        <end position="250"/>
    </location>
</feature>
<dbReference type="UniPathway" id="UPA00143"/>
<evidence type="ECO:0000256" key="13">
    <source>
        <dbReference type="PROSITE-ProRule" id="PRU00175"/>
    </source>
</evidence>
<evidence type="ECO:0000256" key="7">
    <source>
        <dbReference type="ARBA" id="ARBA00022723"/>
    </source>
</evidence>
<keyword evidence="9" id="KW-0833">Ubl conjugation pathway</keyword>
<dbReference type="GO" id="GO:0008270">
    <property type="term" value="F:zinc ion binding"/>
    <property type="evidence" value="ECO:0007669"/>
    <property type="project" value="UniProtKB-KW"/>
</dbReference>
<dbReference type="EC" id="2.3.2.27" evidence="4"/>
<evidence type="ECO:0000313" key="17">
    <source>
        <dbReference type="EMBL" id="KMZ57611.1"/>
    </source>
</evidence>
<dbReference type="PANTHER" id="PTHR46913:SF1">
    <property type="entry name" value="RING-H2 FINGER PROTEIN ATL16"/>
    <property type="match status" value="1"/>
</dbReference>
<evidence type="ECO:0000256" key="15">
    <source>
        <dbReference type="SAM" id="Phobius"/>
    </source>
</evidence>
<feature type="transmembrane region" description="Helical" evidence="15">
    <location>
        <begin position="6"/>
        <end position="26"/>
    </location>
</feature>
<dbReference type="InterPro" id="IPR013083">
    <property type="entry name" value="Znf_RING/FYVE/PHD"/>
</dbReference>
<accession>A0A0K9NLJ5</accession>